<dbReference type="Proteomes" id="UP000183610">
    <property type="component" value="Unassembled WGS sequence"/>
</dbReference>
<feature type="transmembrane region" description="Helical" evidence="1">
    <location>
        <begin position="5"/>
        <end position="24"/>
    </location>
</feature>
<proteinExistence type="predicted"/>
<gene>
    <name evidence="2" type="ORF">SAMN05421782_101269</name>
</gene>
<protein>
    <submittedName>
        <fullName evidence="2">Uncharacterized protein</fullName>
    </submittedName>
</protein>
<dbReference type="AlphaFoldDB" id="A0AAX2DN25"/>
<feature type="transmembrane region" description="Helical" evidence="1">
    <location>
        <begin position="30"/>
        <end position="52"/>
    </location>
</feature>
<reference evidence="2 3" key="1">
    <citation type="submission" date="2016-10" db="EMBL/GenBank/DDBJ databases">
        <authorList>
            <person name="Varghese N."/>
            <person name="Submissions S."/>
        </authorList>
    </citation>
    <scope>NUCLEOTIDE SEQUENCE [LARGE SCALE GENOMIC DNA]</scope>
    <source>
        <strain evidence="2 3">ATCC 49954</strain>
    </source>
</reference>
<name>A0AAX2DN25_LISIV</name>
<dbReference type="EMBL" id="FNMX01000001">
    <property type="protein sequence ID" value="SDW06445.1"/>
    <property type="molecule type" value="Genomic_DNA"/>
</dbReference>
<keyword evidence="1" id="KW-0812">Transmembrane</keyword>
<evidence type="ECO:0000313" key="2">
    <source>
        <dbReference type="EMBL" id="SDW06445.1"/>
    </source>
</evidence>
<comment type="caution">
    <text evidence="2">The sequence shown here is derived from an EMBL/GenBank/DDBJ whole genome shotgun (WGS) entry which is preliminary data.</text>
</comment>
<keyword evidence="1" id="KW-0472">Membrane</keyword>
<keyword evidence="1" id="KW-1133">Transmembrane helix</keyword>
<accession>A0AAX2DN25</accession>
<evidence type="ECO:0000313" key="3">
    <source>
        <dbReference type="Proteomes" id="UP000183610"/>
    </source>
</evidence>
<evidence type="ECO:0000256" key="1">
    <source>
        <dbReference type="SAM" id="Phobius"/>
    </source>
</evidence>
<organism evidence="2 3">
    <name type="scientific">Listeria ivanovii</name>
    <dbReference type="NCBI Taxonomy" id="1638"/>
    <lineage>
        <taxon>Bacteria</taxon>
        <taxon>Bacillati</taxon>
        <taxon>Bacillota</taxon>
        <taxon>Bacilli</taxon>
        <taxon>Bacillales</taxon>
        <taxon>Listeriaceae</taxon>
        <taxon>Listeria</taxon>
    </lineage>
</organism>
<sequence length="65" mass="7485">MRKFIVIESIIFLVIFSLLLVQSTEMNLSMLLATLLMTIVINGFILFIAWVIKMIRRGIRATKAE</sequence>